<protein>
    <submittedName>
        <fullName evidence="1">NADH:ubiquinone oxidoreductase subunit D</fullName>
    </submittedName>
</protein>
<comment type="caution">
    <text evidence="1">The sequence shown here is derived from an EMBL/GenBank/DDBJ whole genome shotgun (WGS) entry which is preliminary data.</text>
</comment>
<dbReference type="RefSeq" id="WP_184748405.1">
    <property type="nucleotide sequence ID" value="NZ_JACHGJ010000010.1"/>
</dbReference>
<gene>
    <name evidence="1" type="ORF">HNR50_003859</name>
</gene>
<reference evidence="1 2" key="1">
    <citation type="submission" date="2020-08" db="EMBL/GenBank/DDBJ databases">
        <title>Genomic Encyclopedia of Type Strains, Phase IV (KMG-IV): sequencing the most valuable type-strain genomes for metagenomic binning, comparative biology and taxonomic classification.</title>
        <authorList>
            <person name="Goeker M."/>
        </authorList>
    </citation>
    <scope>NUCLEOTIDE SEQUENCE [LARGE SCALE GENOMIC DNA]</scope>
    <source>
        <strain evidence="1 2">DSM 2461</strain>
    </source>
</reference>
<dbReference type="AlphaFoldDB" id="A0A841RGM4"/>
<proteinExistence type="predicted"/>
<evidence type="ECO:0000313" key="2">
    <source>
        <dbReference type="Proteomes" id="UP000587760"/>
    </source>
</evidence>
<keyword evidence="2" id="KW-1185">Reference proteome</keyword>
<dbReference type="EMBL" id="JACHGJ010000010">
    <property type="protein sequence ID" value="MBB6482170.1"/>
    <property type="molecule type" value="Genomic_DNA"/>
</dbReference>
<sequence length="185" mass="21559">MSLLINYISDLLESTSEGYNHDVFLKYKIELTNADAYEICPEKYIYISDMEQSNIRFIYQMIVRITERIMNIQNSIFMVGRLSQYAEFFSVEKELISALVTIVQGYFDSHNISAGAVQRYSEIMGKFSVTVNQFSIQKNLVSWQKHTEEIARNLNQIDESNKRILTRLTKLDTGMTKRKVKRGVI</sequence>
<evidence type="ECO:0000313" key="1">
    <source>
        <dbReference type="EMBL" id="MBB6482170.1"/>
    </source>
</evidence>
<organism evidence="1 2">
    <name type="scientific">Spirochaeta isovalerica</name>
    <dbReference type="NCBI Taxonomy" id="150"/>
    <lineage>
        <taxon>Bacteria</taxon>
        <taxon>Pseudomonadati</taxon>
        <taxon>Spirochaetota</taxon>
        <taxon>Spirochaetia</taxon>
        <taxon>Spirochaetales</taxon>
        <taxon>Spirochaetaceae</taxon>
        <taxon>Spirochaeta</taxon>
    </lineage>
</organism>
<name>A0A841RGM4_9SPIO</name>
<accession>A0A841RGM4</accession>
<keyword evidence="1" id="KW-0830">Ubiquinone</keyword>
<dbReference type="Proteomes" id="UP000587760">
    <property type="component" value="Unassembled WGS sequence"/>
</dbReference>